<dbReference type="GeneID" id="25912726"/>
<organism evidence="1 2">
    <name type="scientific">Sphaeroforma arctica JP610</name>
    <dbReference type="NCBI Taxonomy" id="667725"/>
    <lineage>
        <taxon>Eukaryota</taxon>
        <taxon>Ichthyosporea</taxon>
        <taxon>Ichthyophonida</taxon>
        <taxon>Sphaeroforma</taxon>
    </lineage>
</organism>
<protein>
    <submittedName>
        <fullName evidence="1">Uncharacterized protein</fullName>
    </submittedName>
</protein>
<feature type="non-terminal residue" evidence="1">
    <location>
        <position position="68"/>
    </location>
</feature>
<dbReference type="AlphaFoldDB" id="A0A0L0FGS7"/>
<accession>A0A0L0FGS7</accession>
<dbReference type="EMBL" id="KQ243752">
    <property type="protein sequence ID" value="KNC75248.1"/>
    <property type="molecule type" value="Genomic_DNA"/>
</dbReference>
<name>A0A0L0FGS7_9EUKA</name>
<sequence>MMSTSKAFIPMRTLVLGLFLLSIPLWLLYSGGNSTELEKETLIEIESSNLVVQPDDNDNDTTEVAQLN</sequence>
<dbReference type="RefSeq" id="XP_014149150.1">
    <property type="nucleotide sequence ID" value="XM_014293675.1"/>
</dbReference>
<proteinExistence type="predicted"/>
<keyword evidence="2" id="KW-1185">Reference proteome</keyword>
<reference evidence="1 2" key="1">
    <citation type="submission" date="2011-02" db="EMBL/GenBank/DDBJ databases">
        <title>The Genome Sequence of Sphaeroforma arctica JP610.</title>
        <authorList>
            <consortium name="The Broad Institute Genome Sequencing Platform"/>
            <person name="Russ C."/>
            <person name="Cuomo C."/>
            <person name="Young S.K."/>
            <person name="Zeng Q."/>
            <person name="Gargeya S."/>
            <person name="Alvarado L."/>
            <person name="Berlin A."/>
            <person name="Chapman S.B."/>
            <person name="Chen Z."/>
            <person name="Freedman E."/>
            <person name="Gellesch M."/>
            <person name="Goldberg J."/>
            <person name="Griggs A."/>
            <person name="Gujja S."/>
            <person name="Heilman E."/>
            <person name="Heiman D."/>
            <person name="Howarth C."/>
            <person name="Mehta T."/>
            <person name="Neiman D."/>
            <person name="Pearson M."/>
            <person name="Roberts A."/>
            <person name="Saif S."/>
            <person name="Shea T."/>
            <person name="Shenoy N."/>
            <person name="Sisk P."/>
            <person name="Stolte C."/>
            <person name="Sykes S."/>
            <person name="White J."/>
            <person name="Yandava C."/>
            <person name="Burger G."/>
            <person name="Gray M.W."/>
            <person name="Holland P.W.H."/>
            <person name="King N."/>
            <person name="Lang F.B.F."/>
            <person name="Roger A.J."/>
            <person name="Ruiz-Trillo I."/>
            <person name="Haas B."/>
            <person name="Nusbaum C."/>
            <person name="Birren B."/>
        </authorList>
    </citation>
    <scope>NUCLEOTIDE SEQUENCE [LARGE SCALE GENOMIC DNA]</scope>
    <source>
        <strain evidence="1 2">JP610</strain>
    </source>
</reference>
<dbReference type="Proteomes" id="UP000054560">
    <property type="component" value="Unassembled WGS sequence"/>
</dbReference>
<evidence type="ECO:0000313" key="2">
    <source>
        <dbReference type="Proteomes" id="UP000054560"/>
    </source>
</evidence>
<evidence type="ECO:0000313" key="1">
    <source>
        <dbReference type="EMBL" id="KNC75248.1"/>
    </source>
</evidence>
<gene>
    <name evidence="1" type="ORF">SARC_12222</name>
</gene>